<dbReference type="PANTHER" id="PTHR39203:SF1">
    <property type="entry name" value="CYTOPLASMIC PROTEIN"/>
    <property type="match status" value="1"/>
</dbReference>
<comment type="caution">
    <text evidence="2">The sequence shown here is derived from an EMBL/GenBank/DDBJ whole genome shotgun (WGS) entry which is preliminary data.</text>
</comment>
<dbReference type="InterPro" id="IPR009326">
    <property type="entry name" value="DUF984"/>
</dbReference>
<dbReference type="RefSeq" id="WP_343783694.1">
    <property type="nucleotide sequence ID" value="NZ_BAAACZ010000018.1"/>
</dbReference>
<evidence type="ECO:0000259" key="1">
    <source>
        <dbReference type="SMART" id="SM01022"/>
    </source>
</evidence>
<protein>
    <submittedName>
        <fullName evidence="2">ASCH domain-containing protein</fullName>
    </submittedName>
</protein>
<dbReference type="Proteomes" id="UP001500740">
    <property type="component" value="Unassembled WGS sequence"/>
</dbReference>
<accession>A0ABP3JXU9</accession>
<dbReference type="PANTHER" id="PTHR39203">
    <property type="entry name" value="CYTOPLASMIC PROTEIN-RELATED"/>
    <property type="match status" value="1"/>
</dbReference>
<evidence type="ECO:0000313" key="2">
    <source>
        <dbReference type="EMBL" id="GAA0466444.1"/>
    </source>
</evidence>
<dbReference type="SUPFAM" id="SSF88697">
    <property type="entry name" value="PUA domain-like"/>
    <property type="match status" value="1"/>
</dbReference>
<sequence>MNEDLVKAFWDKFVQNNPHLANENTPYTTWAFGSDEKLARELLDLVKSGDKTATCSLFRMYEVEDEPLPTEGEFNVITDWNGNPEAITRTTDIDIIPFRAVPEDFAYKEGEGDKSYEYWHEAHVRFFTEELKTINEPFEDDLPVVCEQFELLYQE</sequence>
<gene>
    <name evidence="2" type="ORF">GCM10008935_22950</name>
</gene>
<keyword evidence="3" id="KW-1185">Reference proteome</keyword>
<dbReference type="Gene3D" id="3.10.400.10">
    <property type="entry name" value="Sulfate adenylyltransferase"/>
    <property type="match status" value="1"/>
</dbReference>
<dbReference type="SMART" id="SM01022">
    <property type="entry name" value="ASCH"/>
    <property type="match status" value="1"/>
</dbReference>
<dbReference type="CDD" id="cd06553">
    <property type="entry name" value="ASCH_Ef3133_like"/>
    <property type="match status" value="1"/>
</dbReference>
<dbReference type="EMBL" id="BAAACZ010000018">
    <property type="protein sequence ID" value="GAA0466444.1"/>
    <property type="molecule type" value="Genomic_DNA"/>
</dbReference>
<proteinExistence type="predicted"/>
<reference evidence="3" key="1">
    <citation type="journal article" date="2019" name="Int. J. Syst. Evol. Microbiol.">
        <title>The Global Catalogue of Microorganisms (GCM) 10K type strain sequencing project: providing services to taxonomists for standard genome sequencing and annotation.</title>
        <authorList>
            <consortium name="The Broad Institute Genomics Platform"/>
            <consortium name="The Broad Institute Genome Sequencing Center for Infectious Disease"/>
            <person name="Wu L."/>
            <person name="Ma J."/>
        </authorList>
    </citation>
    <scope>NUCLEOTIDE SEQUENCE [LARGE SCALE GENOMIC DNA]</scope>
    <source>
        <strain evidence="3">JCM 14193</strain>
    </source>
</reference>
<dbReference type="PIRSF" id="PIRSF021320">
    <property type="entry name" value="DUF984"/>
    <property type="match status" value="1"/>
</dbReference>
<organism evidence="2 3">
    <name type="scientific">Alkalibacillus silvisoli</name>
    <dbReference type="NCBI Taxonomy" id="392823"/>
    <lineage>
        <taxon>Bacteria</taxon>
        <taxon>Bacillati</taxon>
        <taxon>Bacillota</taxon>
        <taxon>Bacilli</taxon>
        <taxon>Bacillales</taxon>
        <taxon>Bacillaceae</taxon>
        <taxon>Alkalibacillus</taxon>
    </lineage>
</organism>
<name>A0ABP3JXU9_9BACI</name>
<dbReference type="Pfam" id="PF04266">
    <property type="entry name" value="ASCH"/>
    <property type="match status" value="1"/>
</dbReference>
<dbReference type="InterPro" id="IPR015947">
    <property type="entry name" value="PUA-like_sf"/>
</dbReference>
<dbReference type="InterPro" id="IPR007374">
    <property type="entry name" value="ASCH_domain"/>
</dbReference>
<evidence type="ECO:0000313" key="3">
    <source>
        <dbReference type="Proteomes" id="UP001500740"/>
    </source>
</evidence>
<feature type="domain" description="ASCH" evidence="1">
    <location>
        <begin position="30"/>
        <end position="153"/>
    </location>
</feature>